<dbReference type="PANTHER" id="PTHR33254">
    <property type="entry name" value="4-HYDROXY-4-METHYL-2-OXOGLUTARATE ALDOLASE 3-RELATED"/>
    <property type="match status" value="1"/>
</dbReference>
<comment type="cofactor">
    <cofactor evidence="1">
        <name>a divalent metal cation</name>
        <dbReference type="ChEBI" id="CHEBI:60240"/>
    </cofactor>
</comment>
<reference evidence="6 7" key="1">
    <citation type="submission" date="2018-07" db="EMBL/GenBank/DDBJ databases">
        <title>Genomic Encyclopedia of Type Strains, Phase IV (KMG-IV): sequencing the most valuable type-strain genomes for metagenomic binning, comparative biology and taxonomic classification.</title>
        <authorList>
            <person name="Goeker M."/>
        </authorList>
    </citation>
    <scope>NUCLEOTIDE SEQUENCE [LARGE SCALE GENOMIC DNA]</scope>
    <source>
        <strain evidence="6 7">DSM 21634</strain>
    </source>
</reference>
<keyword evidence="5" id="KW-0460">Magnesium</keyword>
<dbReference type="Proteomes" id="UP000252884">
    <property type="component" value="Unassembled WGS sequence"/>
</dbReference>
<dbReference type="InterPro" id="IPR036704">
    <property type="entry name" value="RraA/RraA-like_sf"/>
</dbReference>
<comment type="cofactor">
    <cofactor evidence="5">
        <name>Mg(2+)</name>
        <dbReference type="ChEBI" id="CHEBI:18420"/>
    </cofactor>
</comment>
<dbReference type="GO" id="GO:0046872">
    <property type="term" value="F:metal ion binding"/>
    <property type="evidence" value="ECO:0007669"/>
    <property type="project" value="UniProtKB-KW"/>
</dbReference>
<evidence type="ECO:0000256" key="5">
    <source>
        <dbReference type="PIRSR" id="PIRSR605493-1"/>
    </source>
</evidence>
<evidence type="ECO:0000313" key="6">
    <source>
        <dbReference type="EMBL" id="RCW71690.1"/>
    </source>
</evidence>
<dbReference type="OrthoDB" id="8969658at2"/>
<dbReference type="Gene3D" id="3.50.30.40">
    <property type="entry name" value="Ribonuclease E inhibitor RraA/RraA-like"/>
    <property type="match status" value="1"/>
</dbReference>
<dbReference type="Pfam" id="PF03737">
    <property type="entry name" value="RraA-like"/>
    <property type="match status" value="1"/>
</dbReference>
<keyword evidence="5" id="KW-0479">Metal-binding</keyword>
<dbReference type="EMBL" id="QPJK01000004">
    <property type="protein sequence ID" value="RCW71690.1"/>
    <property type="molecule type" value="Genomic_DNA"/>
</dbReference>
<protein>
    <recommendedName>
        <fullName evidence="2">Putative 4-hydroxy-4-methyl-2-oxoglutarate aldolase</fullName>
    </recommendedName>
    <alternativeName>
        <fullName evidence="3">Regulator of ribonuclease activity homolog</fullName>
    </alternativeName>
    <alternativeName>
        <fullName evidence="4">RraA-like protein</fullName>
    </alternativeName>
</protein>
<evidence type="ECO:0000313" key="7">
    <source>
        <dbReference type="Proteomes" id="UP000252884"/>
    </source>
</evidence>
<organism evidence="6 7">
    <name type="scientific">Pseudorhodoferax soli</name>
    <dbReference type="NCBI Taxonomy" id="545864"/>
    <lineage>
        <taxon>Bacteria</taxon>
        <taxon>Pseudomonadati</taxon>
        <taxon>Pseudomonadota</taxon>
        <taxon>Betaproteobacteria</taxon>
        <taxon>Burkholderiales</taxon>
        <taxon>Comamonadaceae</taxon>
    </lineage>
</organism>
<evidence type="ECO:0000256" key="2">
    <source>
        <dbReference type="ARBA" id="ARBA00016549"/>
    </source>
</evidence>
<evidence type="ECO:0000256" key="4">
    <source>
        <dbReference type="ARBA" id="ARBA00030169"/>
    </source>
</evidence>
<accession>A0A368XUF1</accession>
<dbReference type="AlphaFoldDB" id="A0A368XUF1"/>
<dbReference type="RefSeq" id="WP_114468879.1">
    <property type="nucleotide sequence ID" value="NZ_QPJK01000004.1"/>
</dbReference>
<gene>
    <name evidence="6" type="ORF">DES41_104510</name>
</gene>
<dbReference type="InterPro" id="IPR005493">
    <property type="entry name" value="RraA/RraA-like"/>
</dbReference>
<proteinExistence type="predicted"/>
<dbReference type="PANTHER" id="PTHR33254:SF4">
    <property type="entry name" value="4-HYDROXY-4-METHYL-2-OXOGLUTARATE ALDOLASE 3-RELATED"/>
    <property type="match status" value="1"/>
</dbReference>
<feature type="binding site" evidence="5">
    <location>
        <position position="118"/>
    </location>
    <ligand>
        <name>Mg(2+)</name>
        <dbReference type="ChEBI" id="CHEBI:18420"/>
    </ligand>
</feature>
<keyword evidence="7" id="KW-1185">Reference proteome</keyword>
<dbReference type="CDD" id="cd16841">
    <property type="entry name" value="RraA_family"/>
    <property type="match status" value="1"/>
</dbReference>
<dbReference type="SUPFAM" id="SSF89562">
    <property type="entry name" value="RraA-like"/>
    <property type="match status" value="1"/>
</dbReference>
<sequence>MSCITLGPLPQAIAPPLLSRLLQAEPATIGHFRDDGFMDPGVRAIAGAARRAGTAVTVRCDGLDGSILHHALGQLRPGDVLVVDRGGDAAIACIGGASALAAALRGAAGIVVDGLVTDLQELREAGIAVWARGLAARTTRAIGRSGSFCAPVQCGGVTVHAGDAILADENGVLVLPPADIEEATHRALELQRREIDTLARLRRGEPYPQILGTVLHHGQGA</sequence>
<name>A0A368XUF1_9BURK</name>
<comment type="caution">
    <text evidence="6">The sequence shown here is derived from an EMBL/GenBank/DDBJ whole genome shotgun (WGS) entry which is preliminary data.</text>
</comment>
<evidence type="ECO:0000256" key="1">
    <source>
        <dbReference type="ARBA" id="ARBA00001968"/>
    </source>
</evidence>
<evidence type="ECO:0000256" key="3">
    <source>
        <dbReference type="ARBA" id="ARBA00029596"/>
    </source>
</evidence>